<dbReference type="AlphaFoldDB" id="A0A2T5B3P2"/>
<reference evidence="3 4" key="1">
    <citation type="submission" date="2018-04" db="EMBL/GenBank/DDBJ databases">
        <title>Genomic Encyclopedia of Type Strains, Phase IV (KMG-IV): sequencing the most valuable type-strain genomes for metagenomic binning, comparative biology and taxonomic classification.</title>
        <authorList>
            <person name="Goeker M."/>
        </authorList>
    </citation>
    <scope>NUCLEOTIDE SEQUENCE [LARGE SCALE GENOMIC DNA]</scope>
    <source>
        <strain evidence="3 4">DSM 7138</strain>
    </source>
</reference>
<dbReference type="Proteomes" id="UP000241247">
    <property type="component" value="Unassembled WGS sequence"/>
</dbReference>
<dbReference type="EMBL" id="PZZZ01000006">
    <property type="protein sequence ID" value="PTM93589.1"/>
    <property type="molecule type" value="Genomic_DNA"/>
</dbReference>
<dbReference type="RefSeq" id="WP_108003907.1">
    <property type="nucleotide sequence ID" value="NZ_JBHEEX010000005.1"/>
</dbReference>
<dbReference type="PIRSF" id="PIRSF029063">
    <property type="entry name" value="IV_sec_VirJ"/>
    <property type="match status" value="1"/>
</dbReference>
<evidence type="ECO:0000256" key="1">
    <source>
        <dbReference type="SAM" id="SignalP"/>
    </source>
</evidence>
<protein>
    <submittedName>
        <fullName evidence="3">Type IV secretory pathway VirJ component</fullName>
    </submittedName>
</protein>
<evidence type="ECO:0000313" key="3">
    <source>
        <dbReference type="EMBL" id="PTM93589.1"/>
    </source>
</evidence>
<feature type="domain" description="Bacterial virulence" evidence="2">
    <location>
        <begin position="262"/>
        <end position="452"/>
    </location>
</feature>
<dbReference type="Pfam" id="PF06057">
    <property type="entry name" value="VirJ"/>
    <property type="match status" value="1"/>
</dbReference>
<dbReference type="InterPro" id="IPR010333">
    <property type="entry name" value="VirJ"/>
</dbReference>
<feature type="chain" id="PRO_5015773490" evidence="1">
    <location>
        <begin position="24"/>
        <end position="457"/>
    </location>
</feature>
<feature type="signal peptide" evidence="1">
    <location>
        <begin position="1"/>
        <end position="23"/>
    </location>
</feature>
<comment type="caution">
    <text evidence="3">The sequence shown here is derived from an EMBL/GenBank/DDBJ whole genome shotgun (WGS) entry which is preliminary data.</text>
</comment>
<gene>
    <name evidence="3" type="ORF">C7449_106275</name>
</gene>
<dbReference type="SUPFAM" id="SSF53474">
    <property type="entry name" value="alpha/beta-Hydrolases"/>
    <property type="match status" value="2"/>
</dbReference>
<keyword evidence="1" id="KW-0732">Signal</keyword>
<proteinExistence type="predicted"/>
<dbReference type="InterPro" id="IPR029058">
    <property type="entry name" value="AB_hydrolase_fold"/>
</dbReference>
<name>A0A2T5B3P2_MYCDI</name>
<keyword evidence="4" id="KW-1185">Reference proteome</keyword>
<dbReference type="OrthoDB" id="9807916at2"/>
<accession>A0A2T5B3P2</accession>
<evidence type="ECO:0000259" key="2">
    <source>
        <dbReference type="Pfam" id="PF06057"/>
    </source>
</evidence>
<sequence>MRTWKFLAAISLLASLLPITAVGQQPQQTFDTGMIPGGHILLPDGELRANVFLISDAGGWGALEQEKAEALVAKGAAIVGIDFPSYLRALQSDAGSCVYMISDVEALAHQVQRAAGATSYKPPIIAGVGEGAALALAMISQSPAATIGEAVAVDPQAGIPLDKVLCTPASKTRSDGRTIYGFVDGSLPAAVTVRFSRAAPLAGRDHVRQLAQTHPAIDLNDADAAPMDALAQILADRIDVSSGSDDPLGLPITVLETKPTMDAMAIIYSGDGGWRDLDKQVGGALQGMGIPVIGVDSLRYFWSERKPQETADDLARIIEAYRKEWNVRHVLLAGYSFGADLLPATYNLLSDEDKARVRQLTLMALSRRVDYEISVEGWLGLAGGASTGDPVADIEKIDPRIVQCIYGRDEDDDPCPALTRRGVEAIGIDGGHHFDGDYEALAQRIIGSLKTRLASLK</sequence>
<dbReference type="Gene3D" id="3.40.50.1820">
    <property type="entry name" value="alpha/beta hydrolase"/>
    <property type="match status" value="2"/>
</dbReference>
<organism evidence="3 4">
    <name type="scientific">Mycoplana dimorpha</name>
    <dbReference type="NCBI Taxonomy" id="28320"/>
    <lineage>
        <taxon>Bacteria</taxon>
        <taxon>Pseudomonadati</taxon>
        <taxon>Pseudomonadota</taxon>
        <taxon>Alphaproteobacteria</taxon>
        <taxon>Hyphomicrobiales</taxon>
        <taxon>Rhizobiaceae</taxon>
        <taxon>Mycoplana</taxon>
    </lineage>
</organism>
<dbReference type="InterPro" id="IPR011225">
    <property type="entry name" value="IV_sec_VirJ"/>
</dbReference>
<evidence type="ECO:0000313" key="4">
    <source>
        <dbReference type="Proteomes" id="UP000241247"/>
    </source>
</evidence>